<organism evidence="2">
    <name type="scientific">viral metagenome</name>
    <dbReference type="NCBI Taxonomy" id="1070528"/>
    <lineage>
        <taxon>unclassified sequences</taxon>
        <taxon>metagenomes</taxon>
        <taxon>organismal metagenomes</taxon>
    </lineage>
</organism>
<name>A0A6C0M1U2_9ZZZZ</name>
<evidence type="ECO:0000256" key="1">
    <source>
        <dbReference type="SAM" id="MobiDB-lite"/>
    </source>
</evidence>
<evidence type="ECO:0000313" key="2">
    <source>
        <dbReference type="EMBL" id="QHU36630.1"/>
    </source>
</evidence>
<sequence>MYHGLLPEPIHVVKFSSNGEEKFIIGKFINVGNLINLVDDQGREIKAYIIGFENTGMNNDNDYRIITSKGKIGPLVSRGIPFEFKHVVGIGSKEIMNPDLSEPEQIHVVRFITIGGFLHPEVLTIFIIGKIIKKHDLVNLNLKSSTLTARITEFENFTWGKDGNDYRIVTSEGKIGHLVKGDIPFQFENVDGIGSRDFMLSPANKTDYANAVADYAAANAAPATTAAAAGGSKNAPKKMDKKRAGKKTRHRRINRRRKSQKKRR</sequence>
<dbReference type="AlphaFoldDB" id="A0A6C0M1U2"/>
<feature type="compositionally biased region" description="Basic residues" evidence="1">
    <location>
        <begin position="235"/>
        <end position="264"/>
    </location>
</feature>
<feature type="region of interest" description="Disordered" evidence="1">
    <location>
        <begin position="224"/>
        <end position="264"/>
    </location>
</feature>
<reference evidence="2" key="1">
    <citation type="journal article" date="2020" name="Nature">
        <title>Giant virus diversity and host interactions through global metagenomics.</title>
        <authorList>
            <person name="Schulz F."/>
            <person name="Roux S."/>
            <person name="Paez-Espino D."/>
            <person name="Jungbluth S."/>
            <person name="Walsh D.A."/>
            <person name="Denef V.J."/>
            <person name="McMahon K.D."/>
            <person name="Konstantinidis K.T."/>
            <person name="Eloe-Fadrosh E.A."/>
            <person name="Kyrpides N.C."/>
            <person name="Woyke T."/>
        </authorList>
    </citation>
    <scope>NUCLEOTIDE SEQUENCE</scope>
    <source>
        <strain evidence="2">GVMAG-S-1035124-57</strain>
    </source>
</reference>
<protein>
    <submittedName>
        <fullName evidence="2">Uncharacterized protein</fullName>
    </submittedName>
</protein>
<dbReference type="EMBL" id="MN740631">
    <property type="protein sequence ID" value="QHU36630.1"/>
    <property type="molecule type" value="Genomic_DNA"/>
</dbReference>
<accession>A0A6C0M1U2</accession>
<proteinExistence type="predicted"/>